<dbReference type="PANTHER" id="PTHR12297">
    <property type="entry name" value="HYPOXIA-INDUCBILE GENE 1 HIG1 -RELATED"/>
    <property type="match status" value="1"/>
</dbReference>
<keyword evidence="2 6" id="KW-0812">Transmembrane</keyword>
<organism evidence="8 9">
    <name type="scientific">Rubus argutus</name>
    <name type="common">Southern blackberry</name>
    <dbReference type="NCBI Taxonomy" id="59490"/>
    <lineage>
        <taxon>Eukaryota</taxon>
        <taxon>Viridiplantae</taxon>
        <taxon>Streptophyta</taxon>
        <taxon>Embryophyta</taxon>
        <taxon>Tracheophyta</taxon>
        <taxon>Spermatophyta</taxon>
        <taxon>Magnoliopsida</taxon>
        <taxon>eudicotyledons</taxon>
        <taxon>Gunneridae</taxon>
        <taxon>Pentapetalae</taxon>
        <taxon>rosids</taxon>
        <taxon>fabids</taxon>
        <taxon>Rosales</taxon>
        <taxon>Rosaceae</taxon>
        <taxon>Rosoideae</taxon>
        <taxon>Rosoideae incertae sedis</taxon>
        <taxon>Rubus</taxon>
    </lineage>
</organism>
<dbReference type="AlphaFoldDB" id="A0AAW1WQB0"/>
<protein>
    <recommendedName>
        <fullName evidence="7">HIG1 domain-containing protein</fullName>
    </recommendedName>
</protein>
<keyword evidence="3 6" id="KW-1133">Transmembrane helix</keyword>
<dbReference type="Proteomes" id="UP001457282">
    <property type="component" value="Unassembled WGS sequence"/>
</dbReference>
<comment type="caution">
    <text evidence="8">The sequence shown here is derived from an EMBL/GenBank/DDBJ whole genome shotgun (WGS) entry which is preliminary data.</text>
</comment>
<keyword evidence="5 6" id="KW-0472">Membrane</keyword>
<dbReference type="InterPro" id="IPR007667">
    <property type="entry name" value="Hypoxia_induced_domain"/>
</dbReference>
<sequence>MEKMGEVEPNLEVFFEEKKRVRNPFVPVGAFLTAGVLTAGLISFKKGNSELGQKLMRARVVVQGATVALMVGTAYYYGENPWIKS</sequence>
<proteinExistence type="predicted"/>
<dbReference type="PROSITE" id="PS51503">
    <property type="entry name" value="HIG1"/>
    <property type="match status" value="1"/>
</dbReference>
<evidence type="ECO:0000256" key="4">
    <source>
        <dbReference type="ARBA" id="ARBA00023128"/>
    </source>
</evidence>
<evidence type="ECO:0000313" key="9">
    <source>
        <dbReference type="Proteomes" id="UP001457282"/>
    </source>
</evidence>
<evidence type="ECO:0000259" key="7">
    <source>
        <dbReference type="PROSITE" id="PS51503"/>
    </source>
</evidence>
<evidence type="ECO:0000256" key="6">
    <source>
        <dbReference type="SAM" id="Phobius"/>
    </source>
</evidence>
<name>A0AAW1WQB0_RUBAR</name>
<gene>
    <name evidence="8" type="ORF">M0R45_024134</name>
</gene>
<reference evidence="8 9" key="1">
    <citation type="journal article" date="2023" name="G3 (Bethesda)">
        <title>A chromosome-length genome assembly and annotation of blackberry (Rubus argutus, cv. 'Hillquist').</title>
        <authorList>
            <person name="Bruna T."/>
            <person name="Aryal R."/>
            <person name="Dudchenko O."/>
            <person name="Sargent D.J."/>
            <person name="Mead D."/>
            <person name="Buti M."/>
            <person name="Cavallini A."/>
            <person name="Hytonen T."/>
            <person name="Andres J."/>
            <person name="Pham M."/>
            <person name="Weisz D."/>
            <person name="Mascagni F."/>
            <person name="Usai G."/>
            <person name="Natali L."/>
            <person name="Bassil N."/>
            <person name="Fernandez G.E."/>
            <person name="Lomsadze A."/>
            <person name="Armour M."/>
            <person name="Olukolu B."/>
            <person name="Poorten T."/>
            <person name="Britton C."/>
            <person name="Davik J."/>
            <person name="Ashrafi H."/>
            <person name="Aiden E.L."/>
            <person name="Borodovsky M."/>
            <person name="Worthington M."/>
        </authorList>
    </citation>
    <scope>NUCLEOTIDE SEQUENCE [LARGE SCALE GENOMIC DNA]</scope>
    <source>
        <strain evidence="8">PI 553951</strain>
    </source>
</reference>
<evidence type="ECO:0000256" key="3">
    <source>
        <dbReference type="ARBA" id="ARBA00022989"/>
    </source>
</evidence>
<evidence type="ECO:0000313" key="8">
    <source>
        <dbReference type="EMBL" id="KAK9926926.1"/>
    </source>
</evidence>
<dbReference type="PANTHER" id="PTHR12297:SF3">
    <property type="entry name" value="HIG1 DOMAIN FAMILY MEMBER 1A"/>
    <property type="match status" value="1"/>
</dbReference>
<evidence type="ECO:0000256" key="5">
    <source>
        <dbReference type="ARBA" id="ARBA00023136"/>
    </source>
</evidence>
<accession>A0AAW1WQB0</accession>
<feature type="transmembrane region" description="Helical" evidence="6">
    <location>
        <begin position="56"/>
        <end position="77"/>
    </location>
</feature>
<dbReference type="GO" id="GO:0031966">
    <property type="term" value="C:mitochondrial membrane"/>
    <property type="evidence" value="ECO:0007669"/>
    <property type="project" value="UniProtKB-SubCell"/>
</dbReference>
<keyword evidence="9" id="KW-1185">Reference proteome</keyword>
<comment type="subcellular location">
    <subcellularLocation>
        <location evidence="1">Mitochondrion membrane</location>
    </subcellularLocation>
</comment>
<dbReference type="Gene3D" id="6.10.140.1320">
    <property type="match status" value="1"/>
</dbReference>
<dbReference type="EMBL" id="JBEDUW010000005">
    <property type="protein sequence ID" value="KAK9926926.1"/>
    <property type="molecule type" value="Genomic_DNA"/>
</dbReference>
<dbReference type="Pfam" id="PF04588">
    <property type="entry name" value="HIG_1_N"/>
    <property type="match status" value="1"/>
</dbReference>
<feature type="transmembrane region" description="Helical" evidence="6">
    <location>
        <begin position="25"/>
        <end position="44"/>
    </location>
</feature>
<feature type="domain" description="HIG1" evidence="7">
    <location>
        <begin position="1"/>
        <end position="85"/>
    </location>
</feature>
<evidence type="ECO:0000256" key="1">
    <source>
        <dbReference type="ARBA" id="ARBA00004325"/>
    </source>
</evidence>
<keyword evidence="4" id="KW-0496">Mitochondrion</keyword>
<dbReference type="InterPro" id="IPR050355">
    <property type="entry name" value="RCF1"/>
</dbReference>
<evidence type="ECO:0000256" key="2">
    <source>
        <dbReference type="ARBA" id="ARBA00022692"/>
    </source>
</evidence>